<dbReference type="OrthoDB" id="1207270at2"/>
<name>A0A3N0E1M1_SINP1</name>
<dbReference type="Pfam" id="PF04738">
    <property type="entry name" value="Lant_dehydr_N"/>
    <property type="match status" value="1"/>
</dbReference>
<evidence type="ECO:0000313" key="2">
    <source>
        <dbReference type="EMBL" id="RNL81731.1"/>
    </source>
</evidence>
<proteinExistence type="predicted"/>
<dbReference type="EMBL" id="RJTM01000122">
    <property type="protein sequence ID" value="RNL81731.1"/>
    <property type="molecule type" value="Genomic_DNA"/>
</dbReference>
<reference evidence="2 3" key="1">
    <citation type="submission" date="2018-10" db="EMBL/GenBank/DDBJ databases">
        <title>Sinomicrobium pectinilyticum sp. nov., a pectinase-producing bacterium isolated from alkaline and saline soil, and emended description of the genus Sinomicrobium.</title>
        <authorList>
            <person name="Cheng B."/>
            <person name="Li C."/>
            <person name="Lai Q."/>
            <person name="Du M."/>
            <person name="Shao Z."/>
            <person name="Xu P."/>
            <person name="Yang C."/>
        </authorList>
    </citation>
    <scope>NUCLEOTIDE SEQUENCE [LARGE SCALE GENOMIC DNA]</scope>
    <source>
        <strain evidence="2 3">5DNS001</strain>
    </source>
</reference>
<organism evidence="2 3">
    <name type="scientific">Sinomicrobium pectinilyticum</name>
    <dbReference type="NCBI Taxonomy" id="1084421"/>
    <lineage>
        <taxon>Bacteria</taxon>
        <taxon>Pseudomonadati</taxon>
        <taxon>Bacteroidota</taxon>
        <taxon>Flavobacteriia</taxon>
        <taxon>Flavobacteriales</taxon>
        <taxon>Flavobacteriaceae</taxon>
        <taxon>Sinomicrobium</taxon>
    </lineage>
</organism>
<feature type="domain" description="Lantibiotic dehydratase N-terminal" evidence="1">
    <location>
        <begin position="140"/>
        <end position="807"/>
    </location>
</feature>
<gene>
    <name evidence="2" type="ORF">ED312_18545</name>
</gene>
<evidence type="ECO:0000313" key="3">
    <source>
        <dbReference type="Proteomes" id="UP000267469"/>
    </source>
</evidence>
<sequence>MPLRIFPYSLVRYAGMDYRNFGSFILKNPDAVLEQYLNLFTSKQQQKDRLCEYLYQHIADTDDTHRQSLIDLKRRIFNDREISGQKLLRLEPALPSALWTALEKYLQLQRTLNSFLTDGAANYKQKLEQDRVKLQELAKDPVLQNGLLLSSPVLLEQLPGYLRKKPVTFRQKELRIEFSLLRYLTRSCFKTSPFSTFTHTGIMQLSDNDEYRAQPEPKTVQSNLRLNNYLFAYLNSILLHHPELNELLLIRLNKTVAIQNDKIQFLVNFNNIESFQQIPASGLPMIIVDYLQESETSVTLQGFTDRLTEIVQSAGRSDIKAFLLKLVTIGLLEAGTGISGIDPDWDTKTGDFLDKTGNNTVPLNTLKNLFRELRACRLNYPKAGTGTRRTLLKTAEARINETFKELEENGGIVSTEEKPAQDPGSSFEKNRFASYRFSQKQLFYEDCHTPEKEIIFKDPVQKLVEKTDELLNLLLPLDLMRKERIKMAGFFTDHYPGEETVNIMDFYKSYYLLVKKPEKELAEKGKSIRTEETLWEKALAKRIAGITKNKPEILELRKDLFDNLPIPEQTRQEKQYSRGMFIQLYTDKEKDNGDLFGVINMVLPGMGKVSGRFLSLFDKKVTAGFVNYNNRLYPRVIKAELNDASGFNANIHPPLLSYEVALPGGNNIYPAEKQIQINDLYVRLNKNTGFPELLKDGKPVFTYDLCLESFYNRSNLYQMMAHFNPEAKFSLKSLIRLADITYMADKNKDCYILPRITYEKNIIIRRKTWCVSVSSIPKQEQGETDFTYYLKFNAWRQANGIPGQVFLFIRKRTIGTGQPPQKKTAGENRATDDYKPQYIAFGQPVLMEMFKRLIGRAGSHISLEEVLPTLPENHSDPDMRVKEYLIQWYKY</sequence>
<protein>
    <recommendedName>
        <fullName evidence="1">Lantibiotic dehydratase N-terminal domain-containing protein</fullName>
    </recommendedName>
</protein>
<evidence type="ECO:0000259" key="1">
    <source>
        <dbReference type="Pfam" id="PF04738"/>
    </source>
</evidence>
<dbReference type="InterPro" id="IPR006827">
    <property type="entry name" value="Lant_deHydtase_N"/>
</dbReference>
<comment type="caution">
    <text evidence="2">The sequence shown here is derived from an EMBL/GenBank/DDBJ whole genome shotgun (WGS) entry which is preliminary data.</text>
</comment>
<keyword evidence="3" id="KW-1185">Reference proteome</keyword>
<accession>A0A3N0E1M1</accession>
<dbReference type="Proteomes" id="UP000267469">
    <property type="component" value="Unassembled WGS sequence"/>
</dbReference>
<dbReference type="RefSeq" id="WP_123217522.1">
    <property type="nucleotide sequence ID" value="NZ_RJTM01000122.1"/>
</dbReference>
<dbReference type="AlphaFoldDB" id="A0A3N0E1M1"/>